<reference evidence="11 12" key="1">
    <citation type="submission" date="2010-08" db="EMBL/GenBank/DDBJ databases">
        <title>The draft genome of Desulfovibrio fructosovorans JJ.</title>
        <authorList>
            <consortium name="US DOE Joint Genome Institute (JGI-PGF)"/>
            <person name="Lucas S."/>
            <person name="Copeland A."/>
            <person name="Lapidus A."/>
            <person name="Cheng J.-F."/>
            <person name="Bruce D."/>
            <person name="Goodwin L."/>
            <person name="Pitluck S."/>
            <person name="Land M.L."/>
            <person name="Hauser L."/>
            <person name="Chang Y.-J."/>
            <person name="Jeffries C."/>
            <person name="Wall J.D."/>
            <person name="Stahl D.A."/>
            <person name="Arkin A.P."/>
            <person name="Dehal P."/>
            <person name="Stolyar S.M."/>
            <person name="Hazen T.C."/>
            <person name="Woyke T.J."/>
        </authorList>
    </citation>
    <scope>NUCLEOTIDE SEQUENCE [LARGE SCALE GENOMIC DNA]</scope>
    <source>
        <strain evidence="11 12">JJ</strain>
    </source>
</reference>
<accession>E1K261</accession>
<dbReference type="STRING" id="596151.DesfrDRAFT_3961"/>
<comment type="subcellular location">
    <subcellularLocation>
        <location evidence="2">Periplasm</location>
    </subcellularLocation>
</comment>
<evidence type="ECO:0000256" key="1">
    <source>
        <dbReference type="ARBA" id="ARBA00001966"/>
    </source>
</evidence>
<dbReference type="GO" id="GO:0030151">
    <property type="term" value="F:molybdenum ion binding"/>
    <property type="evidence" value="ECO:0007669"/>
    <property type="project" value="TreeGrafter"/>
</dbReference>
<evidence type="ECO:0000256" key="4">
    <source>
        <dbReference type="ARBA" id="ARBA00011771"/>
    </source>
</evidence>
<dbReference type="PROSITE" id="PS51669">
    <property type="entry name" value="4FE4S_MOW_BIS_MGD"/>
    <property type="match status" value="1"/>
</dbReference>
<name>E1K261_SOLFR</name>
<keyword evidence="7" id="KW-0560">Oxidoreductase</keyword>
<dbReference type="GO" id="GO:0051539">
    <property type="term" value="F:4 iron, 4 sulfur cluster binding"/>
    <property type="evidence" value="ECO:0007669"/>
    <property type="project" value="UniProtKB-KW"/>
</dbReference>
<dbReference type="GO" id="GO:0009055">
    <property type="term" value="F:electron transfer activity"/>
    <property type="evidence" value="ECO:0007669"/>
    <property type="project" value="TreeGrafter"/>
</dbReference>
<dbReference type="PANTHER" id="PTHR43598:SF1">
    <property type="entry name" value="FORMATE DEHYDROGENASE-O MAJOR SUBUNIT"/>
    <property type="match status" value="1"/>
</dbReference>
<dbReference type="PANTHER" id="PTHR43598">
    <property type="entry name" value="TUNGSTEN-CONTAINING FORMYLMETHANOFURAN DEHYDROGENASE 2 SUBUNIT B"/>
    <property type="match status" value="1"/>
</dbReference>
<evidence type="ECO:0000256" key="3">
    <source>
        <dbReference type="ARBA" id="ARBA00010312"/>
    </source>
</evidence>
<dbReference type="Pfam" id="PF04879">
    <property type="entry name" value="Molybdop_Fe4S4"/>
    <property type="match status" value="1"/>
</dbReference>
<dbReference type="InterPro" id="IPR006311">
    <property type="entry name" value="TAT_signal"/>
</dbReference>
<keyword evidence="6" id="KW-0479">Metal-binding</keyword>
<evidence type="ECO:0000256" key="5">
    <source>
        <dbReference type="ARBA" id="ARBA00022485"/>
    </source>
</evidence>
<dbReference type="Proteomes" id="UP000006250">
    <property type="component" value="Unassembled WGS sequence"/>
</dbReference>
<proteinExistence type="inferred from homology"/>
<dbReference type="GO" id="GO:0009061">
    <property type="term" value="P:anaerobic respiration"/>
    <property type="evidence" value="ECO:0007669"/>
    <property type="project" value="TreeGrafter"/>
</dbReference>
<keyword evidence="12" id="KW-1185">Reference proteome</keyword>
<protein>
    <submittedName>
        <fullName evidence="11">Molybdopterin oxidoreductase Fe4S4 region</fullName>
    </submittedName>
</protein>
<dbReference type="GO" id="GO:0016491">
    <property type="term" value="F:oxidoreductase activity"/>
    <property type="evidence" value="ECO:0007669"/>
    <property type="project" value="UniProtKB-KW"/>
</dbReference>
<dbReference type="AlphaFoldDB" id="E1K261"/>
<dbReference type="eggNOG" id="COG0243">
    <property type="taxonomic scope" value="Bacteria"/>
</dbReference>
<dbReference type="Gene3D" id="2.20.25.90">
    <property type="entry name" value="ADC-like domains"/>
    <property type="match status" value="1"/>
</dbReference>
<evidence type="ECO:0000256" key="8">
    <source>
        <dbReference type="ARBA" id="ARBA00023004"/>
    </source>
</evidence>
<evidence type="ECO:0000256" key="9">
    <source>
        <dbReference type="ARBA" id="ARBA00023014"/>
    </source>
</evidence>
<sequence length="188" mass="20671">MGISRRGFMKLTGAGLVCLGIKDLGFGVRPAAAYAAPLKIEGCKEILTICGFCSCGCNIIMSVKDGKLISSEGDPDYPVSEGALCAKGAAFLSMHLNPHRLQKPQYRAPGSDKWEEKDWDFVLGRIARLVKDTRDKDFILKNDKGQAVNRVETLFQLGTSQMDNEECSVSHQMLRSLGVVYMDHQARV</sequence>
<gene>
    <name evidence="11" type="ORF">DesfrDRAFT_3961</name>
</gene>
<comment type="caution">
    <text evidence="11">The sequence shown here is derived from an EMBL/GenBank/DDBJ whole genome shotgun (WGS) entry which is preliminary data.</text>
</comment>
<dbReference type="Gene3D" id="3.40.50.740">
    <property type="match status" value="1"/>
</dbReference>
<dbReference type="InterPro" id="IPR019546">
    <property type="entry name" value="TAT_signal_bac_arc"/>
</dbReference>
<dbReference type="SMART" id="SM00926">
    <property type="entry name" value="Molybdop_Fe4S4"/>
    <property type="match status" value="1"/>
</dbReference>
<evidence type="ECO:0000256" key="6">
    <source>
        <dbReference type="ARBA" id="ARBA00022723"/>
    </source>
</evidence>
<comment type="cofactor">
    <cofactor evidence="1">
        <name>[4Fe-4S] cluster</name>
        <dbReference type="ChEBI" id="CHEBI:49883"/>
    </cofactor>
</comment>
<keyword evidence="5" id="KW-0004">4Fe-4S</keyword>
<comment type="subunit">
    <text evidence="4">Heterodimer of a large and a small subunit.</text>
</comment>
<dbReference type="GO" id="GO:0042597">
    <property type="term" value="C:periplasmic space"/>
    <property type="evidence" value="ECO:0007669"/>
    <property type="project" value="UniProtKB-SubCell"/>
</dbReference>
<dbReference type="NCBIfam" id="TIGR01409">
    <property type="entry name" value="TAT_signal_seq"/>
    <property type="match status" value="1"/>
</dbReference>
<evidence type="ECO:0000256" key="2">
    <source>
        <dbReference type="ARBA" id="ARBA00004418"/>
    </source>
</evidence>
<evidence type="ECO:0000313" key="11">
    <source>
        <dbReference type="EMBL" id="EFL49314.1"/>
    </source>
</evidence>
<comment type="similarity">
    <text evidence="3">Belongs to the prokaryotic molybdopterin-containing oxidoreductase family.</text>
</comment>
<organism evidence="11 12">
    <name type="scientific">Solidesulfovibrio fructosivorans JJ]</name>
    <dbReference type="NCBI Taxonomy" id="596151"/>
    <lineage>
        <taxon>Bacteria</taxon>
        <taxon>Pseudomonadati</taxon>
        <taxon>Thermodesulfobacteriota</taxon>
        <taxon>Desulfovibrionia</taxon>
        <taxon>Desulfovibrionales</taxon>
        <taxon>Desulfovibrionaceae</taxon>
        <taxon>Solidesulfovibrio</taxon>
    </lineage>
</organism>
<dbReference type="InterPro" id="IPR006963">
    <property type="entry name" value="Mopterin_OxRdtase_4Fe-4S_dom"/>
</dbReference>
<feature type="domain" description="4Fe-4S Mo/W bis-MGD-type" evidence="10">
    <location>
        <begin position="43"/>
        <end position="99"/>
    </location>
</feature>
<keyword evidence="8" id="KW-0408">Iron</keyword>
<keyword evidence="9" id="KW-0411">Iron-sulfur</keyword>
<dbReference type="SUPFAM" id="SSF53706">
    <property type="entry name" value="Formate dehydrogenase/DMSO reductase, domains 1-3"/>
    <property type="match status" value="1"/>
</dbReference>
<dbReference type="PROSITE" id="PS51318">
    <property type="entry name" value="TAT"/>
    <property type="match status" value="1"/>
</dbReference>
<evidence type="ECO:0000313" key="12">
    <source>
        <dbReference type="Proteomes" id="UP000006250"/>
    </source>
</evidence>
<evidence type="ECO:0000256" key="7">
    <source>
        <dbReference type="ARBA" id="ARBA00023002"/>
    </source>
</evidence>
<dbReference type="EMBL" id="AECZ01000050">
    <property type="protein sequence ID" value="EFL49314.1"/>
    <property type="molecule type" value="Genomic_DNA"/>
</dbReference>
<evidence type="ECO:0000259" key="10">
    <source>
        <dbReference type="PROSITE" id="PS51669"/>
    </source>
</evidence>